<dbReference type="Pfam" id="PF00126">
    <property type="entry name" value="HTH_1"/>
    <property type="match status" value="1"/>
</dbReference>
<keyword evidence="2" id="KW-0805">Transcription regulation</keyword>
<evidence type="ECO:0000259" key="5">
    <source>
        <dbReference type="PROSITE" id="PS50931"/>
    </source>
</evidence>
<dbReference type="InterPro" id="IPR036390">
    <property type="entry name" value="WH_DNA-bd_sf"/>
</dbReference>
<dbReference type="Gene3D" id="3.40.190.290">
    <property type="match status" value="1"/>
</dbReference>
<sequence length="302" mass="32676">MADRLTGIEVFVRAIRRGSLSAAAREMNMSGAMAAKHLAQLEERLGATLVHRTTRRLSLTEAGAQFLERAERIIADLSEAESEVSAHSIAIEGLLRVSAPVSFGVLHLSGLVAEFHQRHPKVTIELGLNDRFVDLLEERWDVAIRIGRLADGTLVARKLVSETFTLCASPAYLAAHGAPQRVEDLSVHQCLGYTLAPLVGVREWAFGPHGAIRVPINAPFIANNGEALVRAACAGQGIVYAPRFMTAGAIAAGRLVEIDVGVPLLDLGAIYAVTHATRRPAARTRAWIDFLAERLPAIARHW</sequence>
<keyword evidence="4" id="KW-0804">Transcription</keyword>
<dbReference type="Proteomes" id="UP000548867">
    <property type="component" value="Unassembled WGS sequence"/>
</dbReference>
<dbReference type="InterPro" id="IPR000847">
    <property type="entry name" value="LysR_HTH_N"/>
</dbReference>
<comment type="caution">
    <text evidence="6">The sequence shown here is derived from an EMBL/GenBank/DDBJ whole genome shotgun (WGS) entry which is preliminary data.</text>
</comment>
<dbReference type="PANTHER" id="PTHR30537:SF5">
    <property type="entry name" value="HTH-TYPE TRANSCRIPTIONAL ACTIVATOR TTDR-RELATED"/>
    <property type="match status" value="1"/>
</dbReference>
<dbReference type="RefSeq" id="WP_183623402.1">
    <property type="nucleotide sequence ID" value="NZ_JACIDX010000003.1"/>
</dbReference>
<accession>A0A7W6CCQ9</accession>
<comment type="similarity">
    <text evidence="1">Belongs to the LysR transcriptional regulatory family.</text>
</comment>
<dbReference type="Pfam" id="PF03466">
    <property type="entry name" value="LysR_substrate"/>
    <property type="match status" value="1"/>
</dbReference>
<keyword evidence="7" id="KW-1185">Reference proteome</keyword>
<dbReference type="GO" id="GO:0043565">
    <property type="term" value="F:sequence-specific DNA binding"/>
    <property type="evidence" value="ECO:0007669"/>
    <property type="project" value="TreeGrafter"/>
</dbReference>
<dbReference type="GO" id="GO:0003700">
    <property type="term" value="F:DNA-binding transcription factor activity"/>
    <property type="evidence" value="ECO:0007669"/>
    <property type="project" value="InterPro"/>
</dbReference>
<dbReference type="PANTHER" id="PTHR30537">
    <property type="entry name" value="HTH-TYPE TRANSCRIPTIONAL REGULATOR"/>
    <property type="match status" value="1"/>
</dbReference>
<evidence type="ECO:0000313" key="7">
    <source>
        <dbReference type="Proteomes" id="UP000548867"/>
    </source>
</evidence>
<dbReference type="CDD" id="cd08422">
    <property type="entry name" value="PBP2_CrgA_like"/>
    <property type="match status" value="1"/>
</dbReference>
<dbReference type="Gene3D" id="1.10.10.10">
    <property type="entry name" value="Winged helix-like DNA-binding domain superfamily/Winged helix DNA-binding domain"/>
    <property type="match status" value="1"/>
</dbReference>
<dbReference type="PROSITE" id="PS50931">
    <property type="entry name" value="HTH_LYSR"/>
    <property type="match status" value="1"/>
</dbReference>
<dbReference type="InterPro" id="IPR058163">
    <property type="entry name" value="LysR-type_TF_proteobact-type"/>
</dbReference>
<keyword evidence="3 6" id="KW-0238">DNA-binding</keyword>
<evidence type="ECO:0000256" key="4">
    <source>
        <dbReference type="ARBA" id="ARBA00023163"/>
    </source>
</evidence>
<protein>
    <submittedName>
        <fullName evidence="6">DNA-binding transcriptional LysR family regulator</fullName>
    </submittedName>
</protein>
<dbReference type="EMBL" id="JACIDX010000003">
    <property type="protein sequence ID" value="MBB3954136.1"/>
    <property type="molecule type" value="Genomic_DNA"/>
</dbReference>
<proteinExistence type="inferred from homology"/>
<reference evidence="6 7" key="1">
    <citation type="submission" date="2020-08" db="EMBL/GenBank/DDBJ databases">
        <title>Genomic Encyclopedia of Type Strains, Phase IV (KMG-IV): sequencing the most valuable type-strain genomes for metagenomic binning, comparative biology and taxonomic classification.</title>
        <authorList>
            <person name="Goeker M."/>
        </authorList>
    </citation>
    <scope>NUCLEOTIDE SEQUENCE [LARGE SCALE GENOMIC DNA]</scope>
    <source>
        <strain evidence="6 7">DSM 27057</strain>
    </source>
</reference>
<organism evidence="6 7">
    <name type="scientific">Novosphingobium sediminicola</name>
    <dbReference type="NCBI Taxonomy" id="563162"/>
    <lineage>
        <taxon>Bacteria</taxon>
        <taxon>Pseudomonadati</taxon>
        <taxon>Pseudomonadota</taxon>
        <taxon>Alphaproteobacteria</taxon>
        <taxon>Sphingomonadales</taxon>
        <taxon>Sphingomonadaceae</taxon>
        <taxon>Novosphingobium</taxon>
    </lineage>
</organism>
<dbReference type="SUPFAM" id="SSF53850">
    <property type="entry name" value="Periplasmic binding protein-like II"/>
    <property type="match status" value="1"/>
</dbReference>
<feature type="domain" description="HTH lysR-type" evidence="5">
    <location>
        <begin position="3"/>
        <end position="60"/>
    </location>
</feature>
<name>A0A7W6CCQ9_9SPHN</name>
<gene>
    <name evidence="6" type="ORF">GGR38_001063</name>
</gene>
<dbReference type="SUPFAM" id="SSF46785">
    <property type="entry name" value="Winged helix' DNA-binding domain"/>
    <property type="match status" value="1"/>
</dbReference>
<evidence type="ECO:0000256" key="3">
    <source>
        <dbReference type="ARBA" id="ARBA00023125"/>
    </source>
</evidence>
<dbReference type="AlphaFoldDB" id="A0A7W6CCQ9"/>
<evidence type="ECO:0000256" key="2">
    <source>
        <dbReference type="ARBA" id="ARBA00023015"/>
    </source>
</evidence>
<evidence type="ECO:0000256" key="1">
    <source>
        <dbReference type="ARBA" id="ARBA00009437"/>
    </source>
</evidence>
<evidence type="ECO:0000313" key="6">
    <source>
        <dbReference type="EMBL" id="MBB3954136.1"/>
    </source>
</evidence>
<dbReference type="GO" id="GO:0006351">
    <property type="term" value="P:DNA-templated transcription"/>
    <property type="evidence" value="ECO:0007669"/>
    <property type="project" value="TreeGrafter"/>
</dbReference>
<dbReference type="FunFam" id="1.10.10.10:FF:000001">
    <property type="entry name" value="LysR family transcriptional regulator"/>
    <property type="match status" value="1"/>
</dbReference>
<dbReference type="InterPro" id="IPR005119">
    <property type="entry name" value="LysR_subst-bd"/>
</dbReference>
<dbReference type="InterPro" id="IPR036388">
    <property type="entry name" value="WH-like_DNA-bd_sf"/>
</dbReference>